<protein>
    <submittedName>
        <fullName evidence="2">Nucleotide-binding protein</fullName>
    </submittedName>
</protein>
<reference evidence="2 3" key="1">
    <citation type="submission" date="2014-09" db="EMBL/GenBank/DDBJ databases">
        <title>Sporocytophaga myxococcoides PG-01 genome sequencing.</title>
        <authorList>
            <person name="Liu L."/>
            <person name="Gao P.J."/>
            <person name="Chen G.J."/>
            <person name="Wang L.S."/>
        </authorList>
    </citation>
    <scope>NUCLEOTIDE SEQUENCE [LARGE SCALE GENOMIC DNA]</scope>
    <source>
        <strain evidence="2 3">PG-01</strain>
    </source>
</reference>
<feature type="domain" description="CD-NTase-associated protein 12/Pycsar effector protein TIR" evidence="1">
    <location>
        <begin position="92"/>
        <end position="206"/>
    </location>
</feature>
<dbReference type="OrthoDB" id="5497289at2"/>
<dbReference type="Proteomes" id="UP000030185">
    <property type="component" value="Unassembled WGS sequence"/>
</dbReference>
<dbReference type="eggNOG" id="COG4271">
    <property type="taxonomic scope" value="Bacteria"/>
</dbReference>
<name>A0A098L8Q2_9BACT</name>
<dbReference type="Pfam" id="PF10137">
    <property type="entry name" value="CAP12-PCTIR_TIR"/>
    <property type="match status" value="1"/>
</dbReference>
<dbReference type="STRING" id="153721.MYP_58"/>
<dbReference type="RefSeq" id="WP_045456915.1">
    <property type="nucleotide sequence ID" value="NZ_BBLT01000001.1"/>
</dbReference>
<accession>A0A098L8Q2</accession>
<evidence type="ECO:0000259" key="1">
    <source>
        <dbReference type="Pfam" id="PF10137"/>
    </source>
</evidence>
<proteinExistence type="predicted"/>
<keyword evidence="3" id="KW-1185">Reference proteome</keyword>
<organism evidence="2 3">
    <name type="scientific">Sporocytophaga myxococcoides</name>
    <dbReference type="NCBI Taxonomy" id="153721"/>
    <lineage>
        <taxon>Bacteria</taxon>
        <taxon>Pseudomonadati</taxon>
        <taxon>Bacteroidota</taxon>
        <taxon>Cytophagia</taxon>
        <taxon>Cytophagales</taxon>
        <taxon>Cytophagaceae</taxon>
        <taxon>Sporocytophaga</taxon>
    </lineage>
</organism>
<evidence type="ECO:0000313" key="3">
    <source>
        <dbReference type="Proteomes" id="UP000030185"/>
    </source>
</evidence>
<sequence>MKEVNFLLKRFQDFGYKGEWKEQYYHLYEKSYELLNNSLYPKRNIYIKSLDEFNGIMMDLPHSLGHEEKLTFRRNQKHIIDLLYQIKEENKKIFVSFGRESRMKDKVCTFLGKTKMDFVVIDEEDTPYSPETFVKYAKDCEYGIFLFSADQEIGTTGKFQTNSNVMLELGYFIGQSSLKNLIAFYPSDKFIETGLNFQGIAYEEFKPKGGWKITLLHHMKNSGIYVDHILEE</sequence>
<comment type="caution">
    <text evidence="2">The sequence shown here is derived from an EMBL/GenBank/DDBJ whole genome shotgun (WGS) entry which is preliminary data.</text>
</comment>
<dbReference type="InterPro" id="IPR019302">
    <property type="entry name" value="CAP12/PCTIR_TIR_dom"/>
</dbReference>
<dbReference type="AlphaFoldDB" id="A0A098L8Q2"/>
<dbReference type="GO" id="GO:0050135">
    <property type="term" value="F:NADP+ nucleosidase activity"/>
    <property type="evidence" value="ECO:0007669"/>
    <property type="project" value="InterPro"/>
</dbReference>
<gene>
    <name evidence="2" type="ORF">MYP_58</name>
</gene>
<evidence type="ECO:0000313" key="2">
    <source>
        <dbReference type="EMBL" id="GAL82832.1"/>
    </source>
</evidence>
<dbReference type="EMBL" id="BBLT01000001">
    <property type="protein sequence ID" value="GAL82832.1"/>
    <property type="molecule type" value="Genomic_DNA"/>
</dbReference>